<evidence type="ECO:0000313" key="6">
    <source>
        <dbReference type="Proteomes" id="UP000032180"/>
    </source>
</evidence>
<name>A0A0D9VA12_9ORYZ</name>
<reference evidence="5" key="3">
    <citation type="submission" date="2015-04" db="UniProtKB">
        <authorList>
            <consortium name="EnsemblPlants"/>
        </authorList>
    </citation>
    <scope>IDENTIFICATION</scope>
</reference>
<dbReference type="PANTHER" id="PTHR47965">
    <property type="entry name" value="ASPARTYL PROTEASE-RELATED"/>
    <property type="match status" value="1"/>
</dbReference>
<dbReference type="Pfam" id="PF14541">
    <property type="entry name" value="TAXi_C"/>
    <property type="match status" value="1"/>
</dbReference>
<dbReference type="PANTHER" id="PTHR47965:SF61">
    <property type="entry name" value="OS01G0937100 PROTEIN"/>
    <property type="match status" value="1"/>
</dbReference>
<feature type="signal peptide" evidence="3">
    <location>
        <begin position="1"/>
        <end position="26"/>
    </location>
</feature>
<keyword evidence="2 3" id="KW-0732">Signal</keyword>
<proteinExistence type="inferred from homology"/>
<evidence type="ECO:0000259" key="4">
    <source>
        <dbReference type="PROSITE" id="PS51767"/>
    </source>
</evidence>
<dbReference type="STRING" id="77586.A0A0D9VA12"/>
<dbReference type="Pfam" id="PF14543">
    <property type="entry name" value="TAXi_N"/>
    <property type="match status" value="1"/>
</dbReference>
<dbReference type="InterPro" id="IPR021109">
    <property type="entry name" value="Peptidase_aspartic_dom_sf"/>
</dbReference>
<dbReference type="Proteomes" id="UP000032180">
    <property type="component" value="Chromosome 1"/>
</dbReference>
<dbReference type="Gene3D" id="2.40.70.10">
    <property type="entry name" value="Acid Proteases"/>
    <property type="match status" value="2"/>
</dbReference>
<sequence>MSRHGTLACTLLVLLLAVAPPPSCTALAPPPRAVVVPVTKDPATSLYTIPVRYYDDLVVDLSGPLIWSTCADDHLPASISCHDPTCLLANAFPSPSCKPTTTGGCATAADEKVCTAYPYNPVTGQCASGKLVHTRFIANTTDGKRPLTQASVKAIAACAPRSLLSSRRGFPARATGVAGLAATGLALPAQVASSQRAAAKFLLCLPRLGYNPGVAILGSGGPFYLDEGLPDFASTLDHTPLVTKNGSAAYHVTANAIALDDARLPLRPGAIAVAMSTSSPYGSLRRDVYRPLVRAFEAGLNRSDARVAAVAPFELCYRSASLWNTRIGYFVPAVRLVLAGGSNYTMTGTNSMVDVNRETACLAFVEMKGVNAGDASSPAVILGGFQMENMLLQFDLEKKRLGFVRLPYFTSCSNFNFTKAQ</sequence>
<comment type="similarity">
    <text evidence="1">Belongs to the peptidase A1 family.</text>
</comment>
<dbReference type="InterPro" id="IPR032861">
    <property type="entry name" value="TAXi_N"/>
</dbReference>
<reference evidence="6" key="2">
    <citation type="submission" date="2013-12" db="EMBL/GenBank/DDBJ databases">
        <authorList>
            <person name="Yu Y."/>
            <person name="Lee S."/>
            <person name="de Baynast K."/>
            <person name="Wissotski M."/>
            <person name="Liu L."/>
            <person name="Talag J."/>
            <person name="Goicoechea J."/>
            <person name="Angelova A."/>
            <person name="Jetty R."/>
            <person name="Kudrna D."/>
            <person name="Golser W."/>
            <person name="Rivera L."/>
            <person name="Zhang J."/>
            <person name="Wing R."/>
        </authorList>
    </citation>
    <scope>NUCLEOTIDE SEQUENCE</scope>
</reference>
<organism evidence="5 6">
    <name type="scientific">Leersia perrieri</name>
    <dbReference type="NCBI Taxonomy" id="77586"/>
    <lineage>
        <taxon>Eukaryota</taxon>
        <taxon>Viridiplantae</taxon>
        <taxon>Streptophyta</taxon>
        <taxon>Embryophyta</taxon>
        <taxon>Tracheophyta</taxon>
        <taxon>Spermatophyta</taxon>
        <taxon>Magnoliopsida</taxon>
        <taxon>Liliopsida</taxon>
        <taxon>Poales</taxon>
        <taxon>Poaceae</taxon>
        <taxon>BOP clade</taxon>
        <taxon>Oryzoideae</taxon>
        <taxon>Oryzeae</taxon>
        <taxon>Oryzinae</taxon>
        <taxon>Leersia</taxon>
    </lineage>
</organism>
<evidence type="ECO:0000256" key="2">
    <source>
        <dbReference type="ARBA" id="ARBA00022729"/>
    </source>
</evidence>
<evidence type="ECO:0000256" key="3">
    <source>
        <dbReference type="SAM" id="SignalP"/>
    </source>
</evidence>
<dbReference type="HOGENOM" id="CLU_032185_1_0_1"/>
<dbReference type="AlphaFoldDB" id="A0A0D9VA12"/>
<accession>A0A0D9VA12</accession>
<feature type="domain" description="Peptidase A1" evidence="4">
    <location>
        <begin position="43"/>
        <end position="404"/>
    </location>
</feature>
<dbReference type="InterPro" id="IPR001461">
    <property type="entry name" value="Aspartic_peptidase_A1"/>
</dbReference>
<dbReference type="FunFam" id="2.40.70.10:FF:000088">
    <property type="entry name" value="Eukaryotic aspartyl protease family protein"/>
    <property type="match status" value="1"/>
</dbReference>
<dbReference type="InterPro" id="IPR033121">
    <property type="entry name" value="PEPTIDASE_A1"/>
</dbReference>
<dbReference type="EnsemblPlants" id="LPERR01G37700.1">
    <property type="protein sequence ID" value="LPERR01G37700.1"/>
    <property type="gene ID" value="LPERR01G37700"/>
</dbReference>
<dbReference type="SUPFAM" id="SSF50630">
    <property type="entry name" value="Acid proteases"/>
    <property type="match status" value="1"/>
</dbReference>
<feature type="chain" id="PRO_5002347193" description="Peptidase A1 domain-containing protein" evidence="3">
    <location>
        <begin position="27"/>
        <end position="421"/>
    </location>
</feature>
<dbReference type="GO" id="GO:0004190">
    <property type="term" value="F:aspartic-type endopeptidase activity"/>
    <property type="evidence" value="ECO:0007669"/>
    <property type="project" value="InterPro"/>
</dbReference>
<dbReference type="InterPro" id="IPR032799">
    <property type="entry name" value="TAXi_C"/>
</dbReference>
<dbReference type="CDD" id="cd05489">
    <property type="entry name" value="xylanase_inhibitor_I_like"/>
    <property type="match status" value="1"/>
</dbReference>
<protein>
    <recommendedName>
        <fullName evidence="4">Peptidase A1 domain-containing protein</fullName>
    </recommendedName>
</protein>
<dbReference type="GO" id="GO:0006508">
    <property type="term" value="P:proteolysis"/>
    <property type="evidence" value="ECO:0007669"/>
    <property type="project" value="InterPro"/>
</dbReference>
<dbReference type="PROSITE" id="PS51767">
    <property type="entry name" value="PEPTIDASE_A1"/>
    <property type="match status" value="1"/>
</dbReference>
<dbReference type="FunFam" id="2.40.70.10:FF:000075">
    <property type="entry name" value="Putative xylanase inhibitor"/>
    <property type="match status" value="1"/>
</dbReference>
<keyword evidence="6" id="KW-1185">Reference proteome</keyword>
<evidence type="ECO:0000256" key="1">
    <source>
        <dbReference type="ARBA" id="ARBA00007447"/>
    </source>
</evidence>
<dbReference type="eggNOG" id="KOG1339">
    <property type="taxonomic scope" value="Eukaryota"/>
</dbReference>
<reference evidence="5 6" key="1">
    <citation type="submission" date="2012-08" db="EMBL/GenBank/DDBJ databases">
        <title>Oryza genome evolution.</title>
        <authorList>
            <person name="Wing R.A."/>
        </authorList>
    </citation>
    <scope>NUCLEOTIDE SEQUENCE</scope>
</reference>
<dbReference type="InterPro" id="IPR033868">
    <property type="entry name" value="Xylanase_inhibitor_I-like"/>
</dbReference>
<evidence type="ECO:0000313" key="5">
    <source>
        <dbReference type="EnsemblPlants" id="LPERR01G37700.1"/>
    </source>
</evidence>
<dbReference type="Gramene" id="LPERR01G37700.1">
    <property type="protein sequence ID" value="LPERR01G37700.1"/>
    <property type="gene ID" value="LPERR01G37700"/>
</dbReference>